<dbReference type="GO" id="GO:0070205">
    <property type="term" value="F:2-succinyl-6-hydroxy-2,4-cyclohexadiene-1-carboxylate synthase activity"/>
    <property type="evidence" value="ECO:0007669"/>
    <property type="project" value="InterPro"/>
</dbReference>
<dbReference type="Gene3D" id="3.40.50.970">
    <property type="match status" value="2"/>
</dbReference>
<dbReference type="SUPFAM" id="SSF54826">
    <property type="entry name" value="Enolase N-terminal domain-like"/>
    <property type="match status" value="1"/>
</dbReference>
<dbReference type="SUPFAM" id="SSF52518">
    <property type="entry name" value="Thiamin diphosphate-binding fold (THDP-binding)"/>
    <property type="match status" value="2"/>
</dbReference>
<dbReference type="NCBIfam" id="TIGR00173">
    <property type="entry name" value="menD"/>
    <property type="match status" value="1"/>
</dbReference>
<dbReference type="EnsemblPlants" id="Pp3c9_10620V3.3">
    <property type="protein sequence ID" value="Pp3c9_10620V3.3"/>
    <property type="gene ID" value="Pp3c9_10620"/>
</dbReference>
<dbReference type="InterPro" id="IPR004433">
    <property type="entry name" value="MenaQ_synth_MenD"/>
</dbReference>
<evidence type="ECO:0000313" key="14">
    <source>
        <dbReference type="EMBL" id="PNR48067.1"/>
    </source>
</evidence>
<keyword evidence="11" id="KW-0456">Lyase</keyword>
<evidence type="ECO:0000256" key="2">
    <source>
        <dbReference type="ARBA" id="ARBA00005297"/>
    </source>
</evidence>
<dbReference type="CDD" id="cd03320">
    <property type="entry name" value="OSBS"/>
    <property type="match status" value="1"/>
</dbReference>
<evidence type="ECO:0000256" key="3">
    <source>
        <dbReference type="ARBA" id="ARBA00012824"/>
    </source>
</evidence>
<reference evidence="14 16" key="2">
    <citation type="journal article" date="2018" name="Plant J.">
        <title>The Physcomitrella patens chromosome-scale assembly reveals moss genome structure and evolution.</title>
        <authorList>
            <person name="Lang D."/>
            <person name="Ullrich K.K."/>
            <person name="Murat F."/>
            <person name="Fuchs J."/>
            <person name="Jenkins J."/>
            <person name="Haas F.B."/>
            <person name="Piednoel M."/>
            <person name="Gundlach H."/>
            <person name="Van Bel M."/>
            <person name="Meyberg R."/>
            <person name="Vives C."/>
            <person name="Morata J."/>
            <person name="Symeonidi A."/>
            <person name="Hiss M."/>
            <person name="Muchero W."/>
            <person name="Kamisugi Y."/>
            <person name="Saleh O."/>
            <person name="Blanc G."/>
            <person name="Decker E.L."/>
            <person name="van Gessel N."/>
            <person name="Grimwood J."/>
            <person name="Hayes R.D."/>
            <person name="Graham S.W."/>
            <person name="Gunter L.E."/>
            <person name="McDaniel S.F."/>
            <person name="Hoernstein S.N.W."/>
            <person name="Larsson A."/>
            <person name="Li F.W."/>
            <person name="Perroud P.F."/>
            <person name="Phillips J."/>
            <person name="Ranjan P."/>
            <person name="Rokshar D.S."/>
            <person name="Rothfels C.J."/>
            <person name="Schneider L."/>
            <person name="Shu S."/>
            <person name="Stevenson D.W."/>
            <person name="Thummler F."/>
            <person name="Tillich M."/>
            <person name="Villarreal Aguilar J.C."/>
            <person name="Widiez T."/>
            <person name="Wong G.K."/>
            <person name="Wymore A."/>
            <person name="Zhang Y."/>
            <person name="Zimmer A.D."/>
            <person name="Quatrano R.S."/>
            <person name="Mayer K.F.X."/>
            <person name="Goodstein D."/>
            <person name="Casacuberta J.M."/>
            <person name="Vandepoele K."/>
            <person name="Reski R."/>
            <person name="Cuming A.C."/>
            <person name="Tuskan G.A."/>
            <person name="Maumus F."/>
            <person name="Salse J."/>
            <person name="Schmutz J."/>
            <person name="Rensing S.A."/>
        </authorList>
    </citation>
    <scope>NUCLEOTIDE SEQUENCE [LARGE SCALE GENOMIC DNA]</scope>
    <source>
        <strain evidence="15 16">cv. Gransden 2004</strain>
    </source>
</reference>
<evidence type="ECO:0000259" key="13">
    <source>
        <dbReference type="SMART" id="SM00922"/>
    </source>
</evidence>
<feature type="domain" description="Mandelate racemase/muconate lactonizing enzyme C-terminal" evidence="13">
    <location>
        <begin position="1451"/>
        <end position="1546"/>
    </location>
</feature>
<dbReference type="SUPFAM" id="SSF52467">
    <property type="entry name" value="DHS-like NAD/FAD-binding domain"/>
    <property type="match status" value="1"/>
</dbReference>
<dbReference type="EC" id="5.4.4.2" evidence="3"/>
<dbReference type="SUPFAM" id="SSF56322">
    <property type="entry name" value="ADC synthase"/>
    <property type="match status" value="1"/>
</dbReference>
<dbReference type="NCBIfam" id="TIGR00543">
    <property type="entry name" value="isochor_syn"/>
    <property type="match status" value="1"/>
</dbReference>
<evidence type="ECO:0000256" key="10">
    <source>
        <dbReference type="ARBA" id="ARBA00023235"/>
    </source>
</evidence>
<dbReference type="InterPro" id="IPR004561">
    <property type="entry name" value="IsoChor_synthase"/>
</dbReference>
<protein>
    <recommendedName>
        <fullName evidence="3">isochorismate synthase</fullName>
        <ecNumber evidence="3">5.4.4.2</ecNumber>
    </recommendedName>
</protein>
<evidence type="ECO:0000313" key="16">
    <source>
        <dbReference type="Proteomes" id="UP000006727"/>
    </source>
</evidence>
<dbReference type="InterPro" id="IPR018110">
    <property type="entry name" value="Mandel_Rmase/mucon_lact_enz_CS"/>
</dbReference>
<evidence type="ECO:0000256" key="7">
    <source>
        <dbReference type="ARBA" id="ARBA00022842"/>
    </source>
</evidence>
<dbReference type="RefSeq" id="XP_024385452.1">
    <property type="nucleotide sequence ID" value="XM_024529684.2"/>
</dbReference>
<dbReference type="PROSITE" id="PS00909">
    <property type="entry name" value="MR_MLE_2"/>
    <property type="match status" value="1"/>
</dbReference>
<comment type="catalytic activity">
    <reaction evidence="1">
        <text>chorismate = isochorismate</text>
        <dbReference type="Rhea" id="RHEA:18985"/>
        <dbReference type="ChEBI" id="CHEBI:29748"/>
        <dbReference type="ChEBI" id="CHEBI:29780"/>
        <dbReference type="EC" id="5.4.4.2"/>
    </reaction>
</comment>
<keyword evidence="7" id="KW-0460">Magnesium</keyword>
<organism evidence="14">
    <name type="scientific">Physcomitrium patens</name>
    <name type="common">Spreading-leaved earth moss</name>
    <name type="synonym">Physcomitrella patens</name>
    <dbReference type="NCBI Taxonomy" id="3218"/>
    <lineage>
        <taxon>Eukaryota</taxon>
        <taxon>Viridiplantae</taxon>
        <taxon>Streptophyta</taxon>
        <taxon>Embryophyta</taxon>
        <taxon>Bryophyta</taxon>
        <taxon>Bryophytina</taxon>
        <taxon>Bryopsida</taxon>
        <taxon>Funariidae</taxon>
        <taxon>Funariales</taxon>
        <taxon>Funariaceae</taxon>
        <taxon>Physcomitrium</taxon>
    </lineage>
</organism>
<name>A0A2K1K2R2_PHYPA</name>
<dbReference type="InterPro" id="IPR029061">
    <property type="entry name" value="THDP-binding"/>
</dbReference>
<dbReference type="Gene3D" id="3.30.390.10">
    <property type="entry name" value="Enolase-like, N-terminal domain"/>
    <property type="match status" value="1"/>
</dbReference>
<keyword evidence="4" id="KW-0474">Menaquinone biosynthesis</keyword>
<dbReference type="Gramene" id="Pp3c9_10620V3.3">
    <property type="protein sequence ID" value="Pp3c9_10620V3.3"/>
    <property type="gene ID" value="Pp3c9_10620"/>
</dbReference>
<dbReference type="InterPro" id="IPR015890">
    <property type="entry name" value="Chorismate_C"/>
</dbReference>
<dbReference type="InterPro" id="IPR036849">
    <property type="entry name" value="Enolase-like_C_sf"/>
</dbReference>
<evidence type="ECO:0000256" key="6">
    <source>
        <dbReference type="ARBA" id="ARBA00022723"/>
    </source>
</evidence>
<keyword evidence="6" id="KW-0479">Metal-binding</keyword>
<dbReference type="PaxDb" id="3218-PP1S24_7V6.1"/>
<feature type="region of interest" description="Disordered" evidence="12">
    <location>
        <begin position="1955"/>
        <end position="1981"/>
    </location>
</feature>
<dbReference type="SFLD" id="SFLDF00009">
    <property type="entry name" value="o-succinylbenzoate_synthase"/>
    <property type="match status" value="1"/>
</dbReference>
<dbReference type="PANTHER" id="PTHR42916:SF1">
    <property type="entry name" value="PROTEIN PHYLLO, CHLOROPLASTIC"/>
    <property type="match status" value="1"/>
</dbReference>
<evidence type="ECO:0000313" key="15">
    <source>
        <dbReference type="EnsemblPlants" id="Pp3c9_10620V3.1"/>
    </source>
</evidence>
<dbReference type="InterPro" id="IPR029065">
    <property type="entry name" value="Enolase_C-like"/>
</dbReference>
<dbReference type="Proteomes" id="UP000006727">
    <property type="component" value="Chromosome 9"/>
</dbReference>
<dbReference type="RefSeq" id="XP_024385451.1">
    <property type="nucleotide sequence ID" value="XM_024529683.2"/>
</dbReference>
<dbReference type="GeneID" id="112287061"/>
<dbReference type="EMBL" id="ABEU02000009">
    <property type="protein sequence ID" value="PNR48067.1"/>
    <property type="molecule type" value="Genomic_DNA"/>
</dbReference>
<dbReference type="GO" id="GO:0030976">
    <property type="term" value="F:thiamine pyrophosphate binding"/>
    <property type="evidence" value="ECO:0007669"/>
    <property type="project" value="InterPro"/>
</dbReference>
<dbReference type="FunCoup" id="A0A2K1K2R2">
    <property type="interactions" value="1362"/>
</dbReference>
<dbReference type="PANTHER" id="PTHR42916">
    <property type="entry name" value="2-SUCCINYL-5-ENOLPYRUVYL-6-HYDROXY-3-CYCLOHEXENE-1-CARBOXYLATE SYNTHASE"/>
    <property type="match status" value="1"/>
</dbReference>
<evidence type="ECO:0000256" key="5">
    <source>
        <dbReference type="ARBA" id="ARBA00022679"/>
    </source>
</evidence>
<dbReference type="InterPro" id="IPR012001">
    <property type="entry name" value="Thiamin_PyroP_enz_TPP-bd_dom"/>
</dbReference>
<dbReference type="SUPFAM" id="SSF53474">
    <property type="entry name" value="alpha/beta-Hydrolases"/>
    <property type="match status" value="1"/>
</dbReference>
<dbReference type="Gene3D" id="3.40.50.1220">
    <property type="entry name" value="TPP-binding domain"/>
    <property type="match status" value="1"/>
</dbReference>
<dbReference type="InterPro" id="IPR000073">
    <property type="entry name" value="AB_hydrolase_1"/>
</dbReference>
<dbReference type="SFLD" id="SFLDG00180">
    <property type="entry name" value="muconate_cycloisomerase"/>
    <property type="match status" value="1"/>
</dbReference>
<dbReference type="GO" id="GO:0008909">
    <property type="term" value="F:isochorismate synthase activity"/>
    <property type="evidence" value="ECO:0007669"/>
    <property type="project" value="UniProtKB-EC"/>
</dbReference>
<dbReference type="CDD" id="cd07037">
    <property type="entry name" value="TPP_PYR_MenD"/>
    <property type="match status" value="1"/>
</dbReference>
<keyword evidence="16" id="KW-1185">Reference proteome</keyword>
<reference evidence="14 16" key="1">
    <citation type="journal article" date="2008" name="Science">
        <title>The Physcomitrella genome reveals evolutionary insights into the conquest of land by plants.</title>
        <authorList>
            <person name="Rensing S."/>
            <person name="Lang D."/>
            <person name="Zimmer A."/>
            <person name="Terry A."/>
            <person name="Salamov A."/>
            <person name="Shapiro H."/>
            <person name="Nishiyama T."/>
            <person name="Perroud P.-F."/>
            <person name="Lindquist E."/>
            <person name="Kamisugi Y."/>
            <person name="Tanahashi T."/>
            <person name="Sakakibara K."/>
            <person name="Fujita T."/>
            <person name="Oishi K."/>
            <person name="Shin-I T."/>
            <person name="Kuroki Y."/>
            <person name="Toyoda A."/>
            <person name="Suzuki Y."/>
            <person name="Hashimoto A."/>
            <person name="Yamaguchi K."/>
            <person name="Sugano A."/>
            <person name="Kohara Y."/>
            <person name="Fujiyama A."/>
            <person name="Anterola A."/>
            <person name="Aoki S."/>
            <person name="Ashton N."/>
            <person name="Barbazuk W.B."/>
            <person name="Barker E."/>
            <person name="Bennetzen J."/>
            <person name="Bezanilla M."/>
            <person name="Blankenship R."/>
            <person name="Cho S.H."/>
            <person name="Dutcher S."/>
            <person name="Estelle M."/>
            <person name="Fawcett J.A."/>
            <person name="Gundlach H."/>
            <person name="Hanada K."/>
            <person name="Heyl A."/>
            <person name="Hicks K.A."/>
            <person name="Hugh J."/>
            <person name="Lohr M."/>
            <person name="Mayer K."/>
            <person name="Melkozernov A."/>
            <person name="Murata T."/>
            <person name="Nelson D."/>
            <person name="Pils B."/>
            <person name="Prigge M."/>
            <person name="Reiss B."/>
            <person name="Renner T."/>
            <person name="Rombauts S."/>
            <person name="Rushton P."/>
            <person name="Sanderfoot A."/>
            <person name="Schween G."/>
            <person name="Shiu S.-H."/>
            <person name="Stueber K."/>
            <person name="Theodoulou F.L."/>
            <person name="Tu H."/>
            <person name="Van de Peer Y."/>
            <person name="Verrier P.J."/>
            <person name="Waters E."/>
            <person name="Wood A."/>
            <person name="Yang L."/>
            <person name="Cove D."/>
            <person name="Cuming A."/>
            <person name="Hasebe M."/>
            <person name="Lucas S."/>
            <person name="Mishler D.B."/>
            <person name="Reski R."/>
            <person name="Grigoriev I."/>
            <person name="Quatrano R.S."/>
            <person name="Boore J.L."/>
        </authorList>
    </citation>
    <scope>NUCLEOTIDE SEQUENCE [LARGE SCALE GENOMIC DNA]</scope>
    <source>
        <strain evidence="15 16">cv. Gransden 2004</strain>
    </source>
</reference>
<dbReference type="InterPro" id="IPR022485">
    <property type="entry name" value="SHCHC_synthase_MenH"/>
</dbReference>
<dbReference type="SMART" id="SM00922">
    <property type="entry name" value="MR_MLE"/>
    <property type="match status" value="1"/>
</dbReference>
<keyword evidence="9" id="KW-0464">Manganese</keyword>
<dbReference type="RefSeq" id="XP_024385454.1">
    <property type="nucleotide sequence ID" value="XM_024529686.2"/>
</dbReference>
<dbReference type="InterPro" id="IPR005801">
    <property type="entry name" value="ADC_synthase"/>
</dbReference>
<keyword evidence="5" id="KW-0808">Transferase</keyword>
<dbReference type="Gene3D" id="3.60.120.10">
    <property type="entry name" value="Anthranilate synthase"/>
    <property type="match status" value="1"/>
</dbReference>
<evidence type="ECO:0000256" key="12">
    <source>
        <dbReference type="SAM" id="MobiDB-lite"/>
    </source>
</evidence>
<gene>
    <name evidence="15" type="primary">LOC112287061</name>
    <name evidence="14" type="ORF">PHYPA_012540</name>
</gene>
<evidence type="ECO:0000256" key="11">
    <source>
        <dbReference type="ARBA" id="ARBA00023239"/>
    </source>
</evidence>
<keyword evidence="8" id="KW-0786">Thiamine pyrophosphate</keyword>
<sequence length="2093" mass="229808">MQSLYISRLERAGVPVPVTKGKCLTSSSWLGNVKPRSRNPVPKFCRVSYLSSLPRETETLWAPGLRDGRSRLTSRHGFHVRMGLEKGFTRVVQNPQEVADLGQFRNESGIFSGLGVSEVPVTICQTRTLDPVLSLNDALPVLEAALNGLENLSCSKSGVIRIQVPLPPGIKALEWLQGQLKCLPRTYFSSRAPRGDRNESSKNSSTCGNHDKGIDDCDFRAVAGVGAAVLFQDNSPFCKNQWTSIQRFLGKAAPEIKVYGAMRFNPQEEPAEEWKPFGSFYFLIPQVEFCECEGCSMLAVSVAWDTALHRSFEAAVKMASETLNQVSCHVGSQNRQQILSVESKEHAPSESLWHQAVCNTLQRIREGEKSEGFSEEEPSDQDDSIVGLSKVVMARRTKLQLSDDVDPLTILALLQAKDPSAYQFSIQLSEGSSFIGSTPERLFARRGLLVASEAVAATRSRGYTSSIDLDTGLDLILSSKDHEEFEIVRESIRQNLEKVCKEVEVESHKSIIKQARVQHLYGRFLGTLHSEVDEFDLIRVLHPTPAVCGHPQAPAREAITASESFDRGMYAGPVGWFGGMGSEFAVGIRSSLIESKSNHTNNGANIVHKGANIFLYAGVGVVKDSDPSSEWQELELKVSQFESLLQPSRALKDVVNINALWAKLIVEECCRLGITYFCIAPGSRSSPLAAAAAANSLVTCTSCIDERSLAFHAVGYGRGANKPAAVITSSGTAVSNLLPAVVEASQDHIPLLLLTADRPHELRDTSANQTIDQVNHFGGFVRYFFDLPPADDKIPARMVLTTLDSAVFRAKTVPSGPVHINCPFREPLAGLTDPWSTACLKGLDRWILSSSPFTTYMNSVNQTGTRDILEIVHEMKGAKRGLLVVGGLHTAEETWAVAMLASHLGWPVFPDVLSGLRIGHVFHSGKANKLSLNIIQHIDQILLKKSVADVIEPDVILQIGGRLTSKRVGTFLGASTPRAYILVEEHPIRADPSHVVTHRVQSNTSALVDSLLKLLPKASQVHGFLHTLQTLSEAIGRDIEFKLSIGTSITEPYVARAVAAATPPGSTLFLGNSMPIRDVEMYATSHMNYNYSSPFVGLVKLTASNRGASGIDGVLSTAIGFGAGSNRRVTLLVGDVSFLHDTNGLTLLKERVGQAPVTVVVVNNEGGGIFSLLPIAKTVPSATFATIWSTEHNVSILNLCRAHRVNHILVRTKRELEDALRWVEESPLNWVVEVESNIERNAEFHRLLQNSVMQAANRAFQVTSLFPSKCREDIGTELNISGVELFRYKIPLSAPPSTSARRGDSESIWRHGFLLCITLHNGVSGVGEVAPLEGLHKESLEDVEEQLQLLLPILKGCTLPPTLALLDGSFKSWLLDAVGIHGNTLFPSVRCGLEMAVLEALAVSVDCSLWELLVGRRQNTGHCDRSKGSIEVKGIVATTKVCGLIDSTDSPNEVADEAGTLVGQGFCTLKLKVGRRATPQQDAAVIQAVRERVGADVKIRADANRKWSYQQAIEFANLVKECDMEYLEEPVEIKDIPRFCKESGIPVALDESVDEDTSTSYEMLERIASDGVVAVVIKPGRVGGFERAVSIAEWAHSRGMVAVISSAFETSIGLTAYAHLAGYVDERWVETRKSNQQKTSQDGAIAHGLGTYTWLGGDIIENGKFEVLRENGTLLVPLLKLSNCRHVGNFNRKFVTSTRVGDIGSSIVKITTGDKIFEFHVWDTQTQIVTAKESSPILLFLHGFLGTGQDWLPIMKALSSSFRCIAVDLPCHGQSEVKNRFGTPGDNNMSMDLVSDALSKLMDKLKITHAVSIGYSMGARIALHLSLYHSNKVSGVVSISGSPGLEDEKLRKTRASKDALLAQTMKELTLETFLDLWYEQPLWESLRQHPSFSKIKRGRMNHKDKDSLAAVLESLSVGLQPSLWEKLCESSSPTLLVTGSLDTKFVNIARKMCERAGQQPPKRRRSQNTSRGQRAQRKDDWESQEYRLPFDFVQEFPEVNMVLPSLDSLPEDEEFAAFFAKEMRKLQLEDTLALEADDWPTLAWEGNDLTERHDVYQVAEVEDCGHAVHVENPFELVRLLRAFLGQLQFSSPS</sequence>
<keyword evidence="10" id="KW-0413">Isomerase</keyword>
<dbReference type="GO" id="GO:0009063">
    <property type="term" value="P:amino acid catabolic process"/>
    <property type="evidence" value="ECO:0007669"/>
    <property type="project" value="InterPro"/>
</dbReference>
<dbReference type="InterPro" id="IPR032264">
    <property type="entry name" value="MenD_middle"/>
</dbReference>
<dbReference type="Pfam" id="PF16582">
    <property type="entry name" value="TPP_enzyme_M_2"/>
    <property type="match status" value="1"/>
</dbReference>
<accession>A0A2K1K2R2</accession>
<dbReference type="GO" id="GO:0070204">
    <property type="term" value="F:2-succinyl-5-enolpyruvyl-6-hydroxy-3-cyclohexene-1-carboxylic-acid synthase activity"/>
    <property type="evidence" value="ECO:0007669"/>
    <property type="project" value="InterPro"/>
</dbReference>
<proteinExistence type="inferred from homology"/>
<dbReference type="GO" id="GO:0046872">
    <property type="term" value="F:metal ion binding"/>
    <property type="evidence" value="ECO:0007669"/>
    <property type="project" value="UniProtKB-KW"/>
</dbReference>
<dbReference type="InterPro" id="IPR011766">
    <property type="entry name" value="TPP_enzyme_TPP-bd"/>
</dbReference>
<dbReference type="Gene3D" id="3.40.50.1820">
    <property type="entry name" value="alpha/beta hydrolase"/>
    <property type="match status" value="1"/>
</dbReference>
<evidence type="ECO:0000256" key="1">
    <source>
        <dbReference type="ARBA" id="ARBA00000799"/>
    </source>
</evidence>
<evidence type="ECO:0000256" key="4">
    <source>
        <dbReference type="ARBA" id="ARBA00022428"/>
    </source>
</evidence>
<dbReference type="SFLD" id="SFLDS00001">
    <property type="entry name" value="Enolase"/>
    <property type="match status" value="1"/>
</dbReference>
<reference evidence="15" key="3">
    <citation type="submission" date="2020-12" db="UniProtKB">
        <authorList>
            <consortium name="EnsemblPlants"/>
        </authorList>
    </citation>
    <scope>IDENTIFICATION</scope>
</reference>
<dbReference type="InterPro" id="IPR029017">
    <property type="entry name" value="Enolase-like_N"/>
</dbReference>
<dbReference type="Pfam" id="PF13378">
    <property type="entry name" value="MR_MLE_C"/>
    <property type="match status" value="1"/>
</dbReference>
<dbReference type="Pfam" id="PF00561">
    <property type="entry name" value="Abhydrolase_1"/>
    <property type="match status" value="1"/>
</dbReference>
<comment type="similarity">
    <text evidence="2">Belongs to the isochorismate synthase family.</text>
</comment>
<dbReference type="HAMAP" id="MF_01659">
    <property type="entry name" value="MenD"/>
    <property type="match status" value="1"/>
</dbReference>
<dbReference type="CDD" id="cd02009">
    <property type="entry name" value="TPP_SHCHC_synthase"/>
    <property type="match status" value="1"/>
</dbReference>
<dbReference type="NCBIfam" id="TIGR01927">
    <property type="entry name" value="menC_gam_Gplu"/>
    <property type="match status" value="1"/>
</dbReference>
<evidence type="ECO:0000256" key="9">
    <source>
        <dbReference type="ARBA" id="ARBA00023211"/>
    </source>
</evidence>
<dbReference type="EnsemblPlants" id="Pp3c9_10620V3.1">
    <property type="protein sequence ID" value="Pp3c9_10620V3.1"/>
    <property type="gene ID" value="Pp3c9_10620"/>
</dbReference>
<dbReference type="HAMAP" id="MF_01660">
    <property type="entry name" value="MenH"/>
    <property type="match status" value="1"/>
</dbReference>
<dbReference type="InterPro" id="IPR013342">
    <property type="entry name" value="Mandelate_racemase_C"/>
</dbReference>
<dbReference type="RefSeq" id="XP_024385453.1">
    <property type="nucleotide sequence ID" value="XM_024529685.2"/>
</dbReference>
<dbReference type="KEGG" id="ppp:112287061"/>
<dbReference type="EnsemblPlants" id="Pp3c9_10620V3.2">
    <property type="protein sequence ID" value="Pp3c9_10620V3.2"/>
    <property type="gene ID" value="Pp3c9_10620"/>
</dbReference>
<dbReference type="Pfam" id="PF02775">
    <property type="entry name" value="TPP_enzyme_C"/>
    <property type="match status" value="1"/>
</dbReference>
<dbReference type="Gramene" id="Pp3c9_10620V3.2">
    <property type="protein sequence ID" value="Pp3c9_10620V3.2"/>
    <property type="gene ID" value="Pp3c9_10620"/>
</dbReference>
<dbReference type="SUPFAM" id="SSF51604">
    <property type="entry name" value="Enolase C-terminal domain-like"/>
    <property type="match status" value="1"/>
</dbReference>
<dbReference type="Pfam" id="PF00425">
    <property type="entry name" value="Chorismate_bind"/>
    <property type="match status" value="1"/>
</dbReference>
<dbReference type="Pfam" id="PF02776">
    <property type="entry name" value="TPP_enzyme_N"/>
    <property type="match status" value="1"/>
</dbReference>
<dbReference type="STRING" id="3218.A0A2K1K2R2"/>
<evidence type="ECO:0000256" key="8">
    <source>
        <dbReference type="ARBA" id="ARBA00023052"/>
    </source>
</evidence>
<dbReference type="InterPro" id="IPR029058">
    <property type="entry name" value="AB_hydrolase_fold"/>
</dbReference>
<dbReference type="GO" id="GO:0009234">
    <property type="term" value="P:menaquinone biosynthetic process"/>
    <property type="evidence" value="ECO:0007669"/>
    <property type="project" value="UniProtKB-KW"/>
</dbReference>
<dbReference type="OrthoDB" id="8119704at2759"/>
<dbReference type="Gene3D" id="3.20.20.120">
    <property type="entry name" value="Enolase-like C-terminal domain"/>
    <property type="match status" value="1"/>
</dbReference>
<dbReference type="InterPro" id="IPR029035">
    <property type="entry name" value="DHS-like_NAD/FAD-binding_dom"/>
</dbReference>
<dbReference type="Gramene" id="Pp3c9_10620V3.1">
    <property type="protein sequence ID" value="Pp3c9_10620V3.1"/>
    <property type="gene ID" value="Pp3c9_10620"/>
</dbReference>